<evidence type="ECO:0000313" key="1">
    <source>
        <dbReference type="EMBL" id="PYI39416.1"/>
    </source>
</evidence>
<comment type="caution">
    <text evidence="1">The sequence shown here is derived from an EMBL/GenBank/DDBJ whole genome shotgun (WGS) entry which is preliminary data.</text>
</comment>
<evidence type="ECO:0000313" key="2">
    <source>
        <dbReference type="Proteomes" id="UP000247980"/>
    </source>
</evidence>
<evidence type="ECO:0008006" key="3">
    <source>
        <dbReference type="Google" id="ProtNLM"/>
    </source>
</evidence>
<proteinExistence type="predicted"/>
<dbReference type="RefSeq" id="WP_110484320.1">
    <property type="nucleotide sequence ID" value="NZ_QJVC01000003.1"/>
</dbReference>
<dbReference type="EMBL" id="QJVC01000003">
    <property type="protein sequence ID" value="PYI39416.1"/>
    <property type="molecule type" value="Genomic_DNA"/>
</dbReference>
<sequence length="271" mass="29124">MTTTSIDQDTALIDWMNETKLTGAINTDRSSNIGHLRLLADRHPGYTFGVAIDESWDERALLELMFSKAGISADATFEQGQDHIDARRTVKELAAYGRRLGEAVERQELILFATAHPAGLSGVYATLASAVRQAGGRVCEIAEHLERGTTLMIEGMDDGEVWQISSVCMRYFGGSLLHTHSPQFAELLLSKLAERGTVPDLVVADHGWAGAAGARGIATIGIADSNDPALFVAQAQGSVEVCVPMDDNLLAYAYEPVIDYILAHAGIPRGA</sequence>
<organism evidence="1 2">
    <name type="scientific">Arthrobacter psychrolactophilus</name>
    <dbReference type="NCBI Taxonomy" id="92442"/>
    <lineage>
        <taxon>Bacteria</taxon>
        <taxon>Bacillati</taxon>
        <taxon>Actinomycetota</taxon>
        <taxon>Actinomycetes</taxon>
        <taxon>Micrococcales</taxon>
        <taxon>Micrococcaceae</taxon>
        <taxon>Arthrobacter</taxon>
    </lineage>
</organism>
<dbReference type="Pfam" id="PF15698">
    <property type="entry name" value="Phosphatase"/>
    <property type="match status" value="1"/>
</dbReference>
<dbReference type="InterPro" id="IPR031423">
    <property type="entry name" value="Phosphatase_SCO2771"/>
</dbReference>
<reference evidence="1 2" key="1">
    <citation type="submission" date="2018-05" db="EMBL/GenBank/DDBJ databases">
        <title>Genetic diversity of glacier-inhabiting Cryobacterium bacteria in China and description of Cryobacterium mengkeensis sp. nov. and Arthrobacter glacialis sp. nov.</title>
        <authorList>
            <person name="Liu Q."/>
            <person name="Xin Y.-H."/>
        </authorList>
    </citation>
    <scope>NUCLEOTIDE SEQUENCE [LARGE SCALE GENOMIC DNA]</scope>
    <source>
        <strain evidence="1 2">B7</strain>
    </source>
</reference>
<dbReference type="Proteomes" id="UP000247980">
    <property type="component" value="Unassembled WGS sequence"/>
</dbReference>
<name>A0A2V5JMN4_9MICC</name>
<accession>A0A2V5JMN4</accession>
<gene>
    <name evidence="1" type="ORF">CVS30_05515</name>
</gene>
<keyword evidence="2" id="KW-1185">Reference proteome</keyword>
<dbReference type="AlphaFoldDB" id="A0A2V5JMN4"/>
<protein>
    <recommendedName>
        <fullName evidence="3">Taurine ABC transporter ATPase</fullName>
    </recommendedName>
</protein>
<dbReference type="OrthoDB" id="3511799at2"/>